<dbReference type="PANTHER" id="PTHR12526">
    <property type="entry name" value="GLYCOSYLTRANSFERASE"/>
    <property type="match status" value="1"/>
</dbReference>
<dbReference type="RefSeq" id="WP_240293219.1">
    <property type="nucleotide sequence ID" value="NZ_CP092630.1"/>
</dbReference>
<dbReference type="CDD" id="cd03801">
    <property type="entry name" value="GT4_PimA-like"/>
    <property type="match status" value="1"/>
</dbReference>
<dbReference type="Gene3D" id="3.40.50.2000">
    <property type="entry name" value="Glycogen Phosphorylase B"/>
    <property type="match status" value="2"/>
</dbReference>
<dbReference type="InterPro" id="IPR001296">
    <property type="entry name" value="Glyco_trans_1"/>
</dbReference>
<dbReference type="SUPFAM" id="SSF53756">
    <property type="entry name" value="UDP-Glycosyltransferase/glycogen phosphorylase"/>
    <property type="match status" value="1"/>
</dbReference>
<accession>A0ABT6UCM2</accession>
<evidence type="ECO:0000313" key="3">
    <source>
        <dbReference type="Proteomes" id="UP001159075"/>
    </source>
</evidence>
<feature type="domain" description="Glycosyl transferase family 1" evidence="1">
    <location>
        <begin position="152"/>
        <end position="302"/>
    </location>
</feature>
<evidence type="ECO:0000313" key="2">
    <source>
        <dbReference type="EMBL" id="MDI5831236.1"/>
    </source>
</evidence>
<evidence type="ECO:0000259" key="1">
    <source>
        <dbReference type="Pfam" id="PF00534"/>
    </source>
</evidence>
<comment type="caution">
    <text evidence="2">The sequence shown here is derived from an EMBL/GenBank/DDBJ whole genome shotgun (WGS) entry which is preliminary data.</text>
</comment>
<dbReference type="EMBL" id="JAOTLW010000005">
    <property type="protein sequence ID" value="MDI5831236.1"/>
    <property type="molecule type" value="Genomic_DNA"/>
</dbReference>
<dbReference type="PANTHER" id="PTHR12526:SF630">
    <property type="entry name" value="GLYCOSYLTRANSFERASE"/>
    <property type="match status" value="1"/>
</dbReference>
<organism evidence="2 3">
    <name type="scientific">Shewanella xiamenensis</name>
    <dbReference type="NCBI Taxonomy" id="332186"/>
    <lineage>
        <taxon>Bacteria</taxon>
        <taxon>Pseudomonadati</taxon>
        <taxon>Pseudomonadota</taxon>
        <taxon>Gammaproteobacteria</taxon>
        <taxon>Alteromonadales</taxon>
        <taxon>Shewanellaceae</taxon>
        <taxon>Shewanella</taxon>
    </lineage>
</organism>
<dbReference type="Proteomes" id="UP001159075">
    <property type="component" value="Unassembled WGS sequence"/>
</dbReference>
<keyword evidence="3" id="KW-1185">Reference proteome</keyword>
<proteinExistence type="predicted"/>
<gene>
    <name evidence="2" type="ORF">ODY93_06635</name>
</gene>
<sequence length="326" mass="36907">MFKKLLFVNNACVYGGQERYAKDIIDMFLAEDCDVYFLGGPVEVGKRCSIFSNIKFDVCILNGNSALYSLIKNQFNADFKVYVQHSNINDGQQSFWRRWIRKVLLKLLLLRVNVVVRVCNNALPEFYAPGKVITIYNGVDLPEYRPKVSLSNNVSLLMVGAVNKNKNQQLAIELLVKQPNAYLTIVGDGSEINSLKRYAEQLGVSERIHWTGFVTELDKYYRDADFLLMLSQFEAFPYSVLEAMSNGTPVIAVPVGGVPEIIKSGVNGWLVEDYAVNTLAEKINQVCSEPQQYIKVASNARHTIETSFTKQAMFNMLLTEIKKRKI</sequence>
<dbReference type="Pfam" id="PF00534">
    <property type="entry name" value="Glycos_transf_1"/>
    <property type="match status" value="1"/>
</dbReference>
<name>A0ABT6UCM2_9GAMM</name>
<reference evidence="2 3" key="1">
    <citation type="submission" date="2022-09" db="EMBL/GenBank/DDBJ databases">
        <title>The outer-membrane cytochrome OmcA is essential for infection of Shewanella oneidensis by a zebrafish-associated bacteriophage.</title>
        <authorList>
            <person name="Grenfell A.W."/>
            <person name="Intile P."/>
            <person name="Mcfarlane J."/>
            <person name="Leung D."/>
            <person name="Abdalla K."/>
            <person name="Wold M."/>
            <person name="Kees E."/>
            <person name="Gralnick J."/>
        </authorList>
    </citation>
    <scope>NUCLEOTIDE SEQUENCE [LARGE SCALE GENOMIC DNA]</scope>
    <source>
        <strain evidence="2 3">NF-5</strain>
    </source>
</reference>
<protein>
    <submittedName>
        <fullName evidence="2">Glycosyltransferase family 4 protein</fullName>
    </submittedName>
</protein>